<dbReference type="SUPFAM" id="SSF75304">
    <property type="entry name" value="Amidase signature (AS) enzymes"/>
    <property type="match status" value="1"/>
</dbReference>
<keyword evidence="2" id="KW-0808">Transferase</keyword>
<proteinExistence type="predicted"/>
<dbReference type="Gene3D" id="3.90.1300.10">
    <property type="entry name" value="Amidase signature (AS) domain"/>
    <property type="match status" value="1"/>
</dbReference>
<dbReference type="Proteomes" id="UP000008363">
    <property type="component" value="Unassembled WGS sequence"/>
</dbReference>
<dbReference type="AlphaFoldDB" id="K6V4W5"/>
<comment type="caution">
    <text evidence="2">The sequence shown here is derived from an EMBL/GenBank/DDBJ whole genome shotgun (WGS) entry which is preliminary data.</text>
</comment>
<accession>K6V4W5</accession>
<keyword evidence="3" id="KW-1185">Reference proteome</keyword>
<dbReference type="RefSeq" id="WP_006334535.1">
    <property type="nucleotide sequence ID" value="NZ_BAHC01000125.1"/>
</dbReference>
<name>K6V4W5_9ACTN</name>
<gene>
    <name evidence="2" type="primary">gatA</name>
    <name evidence="2" type="ORF">GORHZ_125_01120</name>
</gene>
<dbReference type="OrthoDB" id="5175573at2"/>
<dbReference type="InterPro" id="IPR036928">
    <property type="entry name" value="AS_sf"/>
</dbReference>
<dbReference type="Pfam" id="PF01425">
    <property type="entry name" value="Amidase"/>
    <property type="match status" value="1"/>
</dbReference>
<dbReference type="STRING" id="1108045.GORHZ_125_01120"/>
<dbReference type="PANTHER" id="PTHR11895">
    <property type="entry name" value="TRANSAMIDASE"/>
    <property type="match status" value="1"/>
</dbReference>
<evidence type="ECO:0000259" key="1">
    <source>
        <dbReference type="Pfam" id="PF01425"/>
    </source>
</evidence>
<dbReference type="EMBL" id="BAHC01000125">
    <property type="protein sequence ID" value="GAB91228.1"/>
    <property type="molecule type" value="Genomic_DNA"/>
</dbReference>
<feature type="domain" description="Amidase" evidence="1">
    <location>
        <begin position="114"/>
        <end position="530"/>
    </location>
</feature>
<dbReference type="PANTHER" id="PTHR11895:SF176">
    <property type="entry name" value="AMIDASE AMID-RELATED"/>
    <property type="match status" value="1"/>
</dbReference>
<reference evidence="2 3" key="1">
    <citation type="submission" date="2012-08" db="EMBL/GenBank/DDBJ databases">
        <title>Whole genome shotgun sequence of Gordonia rhizosphera NBRC 16068.</title>
        <authorList>
            <person name="Takarada H."/>
            <person name="Isaki S."/>
            <person name="Hosoyama A."/>
            <person name="Tsuchikane K."/>
            <person name="Katsumata H."/>
            <person name="Baba S."/>
            <person name="Ohji S."/>
            <person name="Yamazaki S."/>
            <person name="Fujita N."/>
        </authorList>
    </citation>
    <scope>NUCLEOTIDE SEQUENCE [LARGE SCALE GENOMIC DNA]</scope>
    <source>
        <strain evidence="2 3">NBRC 16068</strain>
    </source>
</reference>
<dbReference type="InterPro" id="IPR000120">
    <property type="entry name" value="Amidase"/>
</dbReference>
<dbReference type="eggNOG" id="COG0154">
    <property type="taxonomic scope" value="Bacteria"/>
</dbReference>
<organism evidence="2 3">
    <name type="scientific">Gordonia rhizosphera NBRC 16068</name>
    <dbReference type="NCBI Taxonomy" id="1108045"/>
    <lineage>
        <taxon>Bacteria</taxon>
        <taxon>Bacillati</taxon>
        <taxon>Actinomycetota</taxon>
        <taxon>Actinomycetes</taxon>
        <taxon>Mycobacteriales</taxon>
        <taxon>Gordoniaceae</taxon>
        <taxon>Gordonia</taxon>
    </lineage>
</organism>
<evidence type="ECO:0000313" key="2">
    <source>
        <dbReference type="EMBL" id="GAB91228.1"/>
    </source>
</evidence>
<protein>
    <submittedName>
        <fullName evidence="2">Aspartyl/glutamyl-tRNA(Asn/Gln) amidotransferase subunit A</fullName>
    </submittedName>
</protein>
<dbReference type="GO" id="GO:0016740">
    <property type="term" value="F:transferase activity"/>
    <property type="evidence" value="ECO:0007669"/>
    <property type="project" value="UniProtKB-KW"/>
</dbReference>
<dbReference type="InterPro" id="IPR023631">
    <property type="entry name" value="Amidase_dom"/>
</dbReference>
<evidence type="ECO:0000313" key="3">
    <source>
        <dbReference type="Proteomes" id="UP000008363"/>
    </source>
</evidence>
<sequence>MTSIDYPDLTASAAQTLDDVLPQAHTDMAEPLAASRRSPLPASPQALGSEPADYTHLLATSPVPTAQFAVWGHTPHLHRPTHEWGVNDLLVAYRQGTTTPSEVLATLRARWADHGLTGGAILAVLDTVAEAAAESDRRWRAGAARPLEGIFFGVKDIIDVAGAPVTAGSRTTGDRVASTDATAVARLRAAGAIPALITATTEFACGAPHNARYGAVTNPWDRDRWTGGSSTGSAAALAAGLVPFALGTDTGGSIRVPSALCNLTGIKPTYGLVPRTGVASLSWTLDHIGPMARNAADLRTVLAVLAGADGLDPAAAPDAVAQDIREGLRTPESPTAHSFRGLRLGVPTTWFTDLCDDGVRAVWEDTLAELRRHGVETTPVDLGDAALIHDELAVVMTTELASNQEAAERFDLFDIGTQVRIARGNVPSAVDYLRALRHRPGALRRVIQAFDAAGVDAILTPGVGATAPRLSDVTLDVNGTRHPMQALIGRNTGVFDYLGLPAVMMPGGFHAGMPVGVQVVGRPWGDDAVLRIANAYQSLTDHHDRRADG</sequence>